<dbReference type="Pfam" id="PF01724">
    <property type="entry name" value="DUF29"/>
    <property type="match status" value="1"/>
</dbReference>
<dbReference type="AlphaFoldDB" id="A0A2S6CS14"/>
<comment type="caution">
    <text evidence="2">The sequence shown here is derived from an EMBL/GenBank/DDBJ whole genome shotgun (WGS) entry which is preliminary data.</text>
</comment>
<reference evidence="2 3" key="1">
    <citation type="submission" date="2018-02" db="EMBL/GenBank/DDBJ databases">
        <title>Discovery of a pederin family compound in a non-symbiotic bloom-forming cyanobacterium.</title>
        <authorList>
            <person name="Kust A."/>
            <person name="Mares J."/>
            <person name="Jokela J."/>
            <person name="Urajova P."/>
            <person name="Hajek J."/>
            <person name="Saurav K."/>
            <person name="Voracova K."/>
            <person name="Fewer D.P."/>
            <person name="Haapaniemi E."/>
            <person name="Permi P."/>
            <person name="Rehakova K."/>
            <person name="Sivonen K."/>
            <person name="Hrouzek P."/>
        </authorList>
    </citation>
    <scope>NUCLEOTIDE SEQUENCE [LARGE SCALE GENOMIC DNA]</scope>
    <source>
        <strain evidence="2 3">CHARLIE-1</strain>
    </source>
</reference>
<evidence type="ECO:0000313" key="2">
    <source>
        <dbReference type="EMBL" id="PPJ62558.1"/>
    </source>
</evidence>
<dbReference type="OrthoDB" id="5769308at2"/>
<accession>A0A2S6CS14</accession>
<dbReference type="Gene3D" id="1.20.1220.20">
    <property type="entry name" value="Uncharcterised protein PF01724"/>
    <property type="match status" value="1"/>
</dbReference>
<dbReference type="PANTHER" id="PTHR34235">
    <property type="entry name" value="SLR1203 PROTEIN-RELATED"/>
    <property type="match status" value="1"/>
</dbReference>
<dbReference type="PANTHER" id="PTHR34235:SF3">
    <property type="entry name" value="SLR1203 PROTEIN"/>
    <property type="match status" value="1"/>
</dbReference>
<dbReference type="RefSeq" id="WP_104388601.1">
    <property type="nucleotide sequence ID" value="NZ_PGEM01000110.1"/>
</dbReference>
<name>A0A2S6CS14_9CYAN</name>
<gene>
    <name evidence="2" type="ORF">CUN59_15000</name>
</gene>
<evidence type="ECO:0000313" key="3">
    <source>
        <dbReference type="Proteomes" id="UP000239589"/>
    </source>
</evidence>
<organism evidence="2 3">
    <name type="scientific">Cuspidothrix issatschenkoi CHARLIE-1</name>
    <dbReference type="NCBI Taxonomy" id="2052836"/>
    <lineage>
        <taxon>Bacteria</taxon>
        <taxon>Bacillati</taxon>
        <taxon>Cyanobacteriota</taxon>
        <taxon>Cyanophyceae</taxon>
        <taxon>Nostocales</taxon>
        <taxon>Aphanizomenonaceae</taxon>
        <taxon>Cuspidothrix</taxon>
    </lineage>
</organism>
<sequence>MTLITNLKQLYEIDDQQWLSETINLLKQKRFNELDLENLIEELDDLGSEKKNAISSLLIQIIKHLLLLQYWTAEYENNVYHWRSEVVTFRDQIEGRLTKNLYNYLQQEINNIYTKALKQVKIKTNFKVDFPEECPYTLEQLLDENYL</sequence>
<feature type="coiled-coil region" evidence="1">
    <location>
        <begin position="29"/>
        <end position="56"/>
    </location>
</feature>
<keyword evidence="1" id="KW-0175">Coiled coil</keyword>
<proteinExistence type="predicted"/>
<evidence type="ECO:0000256" key="1">
    <source>
        <dbReference type="SAM" id="Coils"/>
    </source>
</evidence>
<dbReference type="Proteomes" id="UP000239589">
    <property type="component" value="Unassembled WGS sequence"/>
</dbReference>
<protein>
    <submittedName>
        <fullName evidence="2">DUF29 domain-containing protein</fullName>
    </submittedName>
</protein>
<dbReference type="InterPro" id="IPR002636">
    <property type="entry name" value="DUF29"/>
</dbReference>
<dbReference type="EMBL" id="PGEM01000110">
    <property type="protein sequence ID" value="PPJ62558.1"/>
    <property type="molecule type" value="Genomic_DNA"/>
</dbReference>
<keyword evidence="3" id="KW-1185">Reference proteome</keyword>